<dbReference type="AlphaFoldDB" id="A0AAI8MPM9"/>
<dbReference type="Gene3D" id="4.10.220.110">
    <property type="match status" value="1"/>
</dbReference>
<gene>
    <name evidence="1" type="ORF">HCBAA847_1522</name>
</gene>
<dbReference type="KEGG" id="hcb:HCBAA847_1522"/>
<dbReference type="RefSeq" id="WP_015453670.1">
    <property type="nucleotide sequence ID" value="NC_020555.1"/>
</dbReference>
<accession>A0AAI8MPM9</accession>
<dbReference type="Proteomes" id="UP000006036">
    <property type="component" value="Chromosome 1"/>
</dbReference>
<dbReference type="SUPFAM" id="SSF69279">
    <property type="entry name" value="Phage tail proteins"/>
    <property type="match status" value="1"/>
</dbReference>
<keyword evidence="1" id="KW-0689">Ribosomal protein</keyword>
<evidence type="ECO:0000313" key="2">
    <source>
        <dbReference type="Proteomes" id="UP000006036"/>
    </source>
</evidence>
<name>A0AAI8MPM9_9HELI</name>
<sequence length="149" mass="17349">MPKLYDMQYGIYTIQSESEIPKELIEDKYNESDLAFITRIAHNNGIYFYEDTNTIYFCDEYKQSLPTTIPYNPNPNNTLNELCIHSFFKQDTIVPNSFSQSSINAAYPLYAQSLHHHIDSAPILYNQHEYRTQTSFSPQDDIQAPFSTL</sequence>
<protein>
    <submittedName>
        <fullName evidence="1">Truncated ribosomal protein L7/L12</fullName>
    </submittedName>
</protein>
<dbReference type="EMBL" id="AP012492">
    <property type="protein sequence ID" value="BAM32752.1"/>
    <property type="molecule type" value="Genomic_DNA"/>
</dbReference>
<keyword evidence="1" id="KW-0687">Ribonucleoprotein</keyword>
<dbReference type="Gene3D" id="2.30.110.50">
    <property type="match status" value="1"/>
</dbReference>
<proteinExistence type="predicted"/>
<reference evidence="1 2" key="1">
    <citation type="journal article" date="2012" name="J. Bacteriol.">
        <title>Complete Genome Sequence of Helicobacter cinaedi Type Strain ATCC BAA-847.</title>
        <authorList>
            <person name="Miyoshi-Akiyama T."/>
            <person name="Takeshita N."/>
            <person name="Ohmagari N."/>
            <person name="Kirikae T."/>
        </authorList>
    </citation>
    <scope>NUCLEOTIDE SEQUENCE [LARGE SCALE GENOMIC DNA]</scope>
    <source>
        <strain evidence="1 2">ATCC BAA-847</strain>
    </source>
</reference>
<dbReference type="GO" id="GO:0005840">
    <property type="term" value="C:ribosome"/>
    <property type="evidence" value="ECO:0007669"/>
    <property type="project" value="UniProtKB-KW"/>
</dbReference>
<dbReference type="Gene3D" id="3.55.50.10">
    <property type="entry name" value="Baseplate protein-like domains"/>
    <property type="match status" value="1"/>
</dbReference>
<evidence type="ECO:0000313" key="1">
    <source>
        <dbReference type="EMBL" id="BAM32752.1"/>
    </source>
</evidence>
<organism evidence="1 2">
    <name type="scientific">Helicobacter cinaedi CCUG 18818 = ATCC BAA-847</name>
    <dbReference type="NCBI Taxonomy" id="537971"/>
    <lineage>
        <taxon>Bacteria</taxon>
        <taxon>Pseudomonadati</taxon>
        <taxon>Campylobacterota</taxon>
        <taxon>Epsilonproteobacteria</taxon>
        <taxon>Campylobacterales</taxon>
        <taxon>Helicobacteraceae</taxon>
        <taxon>Helicobacter</taxon>
    </lineage>
</organism>
<dbReference type="Pfam" id="PF05954">
    <property type="entry name" value="Phage_GPD"/>
    <property type="match status" value="1"/>
</dbReference>